<dbReference type="CDD" id="cd01668">
    <property type="entry name" value="TGS_RSH"/>
    <property type="match status" value="1"/>
</dbReference>
<evidence type="ECO:0000256" key="2">
    <source>
        <dbReference type="ARBA" id="ARBA00013251"/>
    </source>
</evidence>
<keyword evidence="3" id="KW-0342">GTP-binding</keyword>
<evidence type="ECO:0000256" key="3">
    <source>
        <dbReference type="ARBA" id="ARBA00023134"/>
    </source>
</evidence>
<dbReference type="GO" id="GO:0015969">
    <property type="term" value="P:guanosine tetraphosphate metabolic process"/>
    <property type="evidence" value="ECO:0007669"/>
    <property type="project" value="InterPro"/>
</dbReference>
<dbReference type="FunFam" id="1.10.3210.10:FF:000001">
    <property type="entry name" value="GTP pyrophosphokinase RelA"/>
    <property type="match status" value="1"/>
</dbReference>
<protein>
    <recommendedName>
        <fullName evidence="4">Putative GTP diphosphokinase RSH1, chloroplastic</fullName>
        <ecNumber evidence="2">2.7.6.5</ecNumber>
    </recommendedName>
    <alternativeName>
        <fullName evidence="5">RelA/SpoT homolog 1</fullName>
    </alternativeName>
    <alternativeName>
        <fullName evidence="6">ppGpp synthetase RSH1</fullName>
    </alternativeName>
</protein>
<dbReference type="FunFam" id="3.10.20.30:FF:000002">
    <property type="entry name" value="GTP pyrophosphokinase (RelA/SpoT)"/>
    <property type="match status" value="1"/>
</dbReference>
<evidence type="ECO:0000256" key="7">
    <source>
        <dbReference type="SAM" id="MobiDB-lite"/>
    </source>
</evidence>
<dbReference type="InterPro" id="IPR007685">
    <property type="entry name" value="RelA_SpoT"/>
</dbReference>
<dbReference type="InterPro" id="IPR012675">
    <property type="entry name" value="Beta-grasp_dom_sf"/>
</dbReference>
<evidence type="ECO:0000313" key="10">
    <source>
        <dbReference type="EMBL" id="KAK9788004.1"/>
    </source>
</evidence>
<evidence type="ECO:0000256" key="1">
    <source>
        <dbReference type="ARBA" id="ARBA00007476"/>
    </source>
</evidence>
<accession>A0AAW1NNM2</accession>
<dbReference type="InterPro" id="IPR006674">
    <property type="entry name" value="HD_domain"/>
</dbReference>
<dbReference type="Pfam" id="PF13328">
    <property type="entry name" value="HD_4"/>
    <property type="match status" value="1"/>
</dbReference>
<dbReference type="PANTHER" id="PTHR43061:SF1">
    <property type="entry name" value="GTP DIPHOSPHOKINASE RSH1, CHLOROPLASTIC-RELATED"/>
    <property type="match status" value="1"/>
</dbReference>
<dbReference type="CDD" id="cd05399">
    <property type="entry name" value="NT_Rel-Spo_like"/>
    <property type="match status" value="1"/>
</dbReference>
<dbReference type="InterPro" id="IPR043519">
    <property type="entry name" value="NT_sf"/>
</dbReference>
<feature type="domain" description="HD" evidence="8">
    <location>
        <begin position="166"/>
        <end position="269"/>
    </location>
</feature>
<evidence type="ECO:0000259" key="8">
    <source>
        <dbReference type="PROSITE" id="PS51831"/>
    </source>
</evidence>
<dbReference type="Gene3D" id="1.10.3210.10">
    <property type="entry name" value="Hypothetical protein af1432"/>
    <property type="match status" value="1"/>
</dbReference>
<dbReference type="InterPro" id="IPR003607">
    <property type="entry name" value="HD/PDEase_dom"/>
</dbReference>
<name>A0AAW1NNM2_9CHLO</name>
<comment type="caution">
    <text evidence="10">The sequence shown here is derived from an EMBL/GenBank/DDBJ whole genome shotgun (WGS) entry which is preliminary data.</text>
</comment>
<feature type="compositionally biased region" description="Basic and acidic residues" evidence="7">
    <location>
        <begin position="1384"/>
        <end position="1398"/>
    </location>
</feature>
<sequence>MQGRAPLLLADRLASHAAAGPLHQGSVSQANLGPARCKTARCGRRRAHLQCHSIFGTDELQSLLLSGLGSRILEKGSTRVRKQQAQCLQTKQQTQCLQASGPTFLQFDYSCYQRLATCEINEQYLWGRLRPLVDHLLPAQIAKVQEALSLAFDSHSGQLRKSGEPFVTHPLEVACILARLRMDYESIIAGLLHDTVEDCDTVSFDEIEVAFGPAVRQIVEGETRFSKVTQVGEAGAADVKAMDLQQLFMAMTKELRIVVVKLADRLHNMRTLGSMKPDKQRKIATETLQVFVPLARLLGLYSLKQELEELSFQYSNPEAHRMVRATLTRLRADQQPTVQKAQDMLQRALNEDRYLSDSVTVRVEVHQRSSWSMYRKLMEGAAEAGVSIRGRLKDMVNVAQLRVILTATGDEPTRYDCSSHLCYHVMGLVHKIWAPVPGGIKDYIATPKSNGYRSLHTNVLPIGASNDLFPLEVQIRTADMHHLAEFGIAGEIDLSTSTAAASTDLSSASEPPPSRGLPTDSFASIPKEVANHILRLTPFGWNKSFNGASAAGVVINGKAAKVNGVKINGHANGANGSTAAVASTAIKVGRLRLDDATMARRVQWLKAIQEWQEEFVDSLSAREFVDCILDDLLGQSVFVFTPSGDLLRLPKGATIVDFAYHVHTDVGNQMVGAKVNGKPAPVSQTVANADVIEIRRYEGAPSRFQIASHMKWMRFASTKTARHKLARFLKEHAPEDEHGEASAGFTAEASLSCTEEACDILFPVPDVQPHMVELTLGCNGRPGLADDIVAVINQHSHQVEARLSSEVQQGNLRFLLKGNPERFVAMCQALRGLGTEEHCTLDQAHYVPGRQARLLDSDSNTLAQINKRTGDLTAFSGNQRSLLVIRESLRQGTAADSDVFTLTLPKKDQVFEATRIYPGVEVHILTDGQAAARLSRREYIQQGHTTHDKYLLTIEAAYANDAKLVACLSVFAAVIEEAAFTPHLAANQPGLTAQQIAGWLGEVPLSLGGTPWEEARALAQLLQQVDACAPLRDEQTLKAAVWRYEHCWVPLLKDWAALPPSKRKGILAAPLDVAWVWLCHLLHPVAYARDMGQALGREALAAITFAPFHRSKKDVSLPQYRDGQFLQRAEQRYRAFLYLVKHHPGSFMVPTYDIDLMWHAHQANHAAYAKDTSSYLGRLLNHEDEDQSRSKGSKLNTGFQQTCALWQTSFGTPYPADGGSYRGKDPQTRFSSAAELCSTPTVLRLTSQGGDSDVAIRPSHTVDNVPAATVTTSYTATPSSSRNGNCKAGSSGGYTLVLRHPGLRPGPASVHVLDGQGEVAAVAQLVGADVLRHQRSAVRDVDKGLALDSRSGAAASAQQESNAYQILTRRGDWGVVVSSWKDYEPRGQDGSARKKTEPGRPGFLKPHLHLKTGADWDRRAKFSRARRNVSGKLDWEETWSFKAKGFMGKRICKLSLGTSQEVLVEAGQDPAAVLALAGALSLQAMQLGLAKAGYLSKAFSEGLLVMPGIALPFPVCLPAGAADASACEDAVRGQVGGYSIGMPVQDRLPDRPTRMNDVYAPRPSTTSARDRSFYPTGYGDHYGGRGSTSTVAPAYLGLWPVYFLAACGCDTMAYSAGGCGAGSCGGMGGGCGGGGGC</sequence>
<dbReference type="SUPFAM" id="SSF109604">
    <property type="entry name" value="HD-domain/PDEase-like"/>
    <property type="match status" value="1"/>
</dbReference>
<gene>
    <name evidence="10" type="ORF">WJX73_010672</name>
</gene>
<dbReference type="SMART" id="SM00954">
    <property type="entry name" value="RelA_SpoT"/>
    <property type="match status" value="1"/>
</dbReference>
<keyword evidence="3" id="KW-0547">Nucleotide-binding</keyword>
<dbReference type="InterPro" id="IPR004095">
    <property type="entry name" value="TGS"/>
</dbReference>
<comment type="similarity">
    <text evidence="1">Belongs to the RelA/SpoT family.</text>
</comment>
<dbReference type="CDD" id="cd00077">
    <property type="entry name" value="HDc"/>
    <property type="match status" value="1"/>
</dbReference>
<dbReference type="Pfam" id="PF04607">
    <property type="entry name" value="RelA_SpoT"/>
    <property type="match status" value="1"/>
</dbReference>
<dbReference type="PROSITE" id="PS51880">
    <property type="entry name" value="TGS"/>
    <property type="match status" value="1"/>
</dbReference>
<feature type="region of interest" description="Disordered" evidence="7">
    <location>
        <begin position="1551"/>
        <end position="1570"/>
    </location>
</feature>
<feature type="domain" description="TGS" evidence="9">
    <location>
        <begin position="633"/>
        <end position="696"/>
    </location>
</feature>
<dbReference type="Gene3D" id="3.10.20.30">
    <property type="match status" value="1"/>
</dbReference>
<dbReference type="SUPFAM" id="SSF81301">
    <property type="entry name" value="Nucleotidyltransferase"/>
    <property type="match status" value="1"/>
</dbReference>
<dbReference type="SMART" id="SM00471">
    <property type="entry name" value="HDc"/>
    <property type="match status" value="1"/>
</dbReference>
<dbReference type="InterPro" id="IPR009836">
    <property type="entry name" value="GRDP-like"/>
</dbReference>
<dbReference type="Proteomes" id="UP001465755">
    <property type="component" value="Unassembled WGS sequence"/>
</dbReference>
<evidence type="ECO:0000259" key="9">
    <source>
        <dbReference type="PROSITE" id="PS51880"/>
    </source>
</evidence>
<evidence type="ECO:0000256" key="6">
    <source>
        <dbReference type="ARBA" id="ARBA00082153"/>
    </source>
</evidence>
<dbReference type="GO" id="GO:0008728">
    <property type="term" value="F:GTP diphosphokinase activity"/>
    <property type="evidence" value="ECO:0007669"/>
    <property type="project" value="UniProtKB-EC"/>
</dbReference>
<dbReference type="InterPro" id="IPR012676">
    <property type="entry name" value="TGS-like"/>
</dbReference>
<proteinExistence type="inferred from homology"/>
<keyword evidence="11" id="KW-1185">Reference proteome</keyword>
<dbReference type="Gene3D" id="3.30.460.10">
    <property type="entry name" value="Beta Polymerase, domain 2"/>
    <property type="match status" value="1"/>
</dbReference>
<dbReference type="Pfam" id="PF07173">
    <property type="entry name" value="GRDP-like"/>
    <property type="match status" value="1"/>
</dbReference>
<dbReference type="EC" id="2.7.6.5" evidence="2"/>
<dbReference type="InterPro" id="IPR033655">
    <property type="entry name" value="TGS_RelA/SpoT"/>
</dbReference>
<organism evidence="10 11">
    <name type="scientific">Symbiochloris irregularis</name>
    <dbReference type="NCBI Taxonomy" id="706552"/>
    <lineage>
        <taxon>Eukaryota</taxon>
        <taxon>Viridiplantae</taxon>
        <taxon>Chlorophyta</taxon>
        <taxon>core chlorophytes</taxon>
        <taxon>Trebouxiophyceae</taxon>
        <taxon>Trebouxiales</taxon>
        <taxon>Trebouxiaceae</taxon>
        <taxon>Symbiochloris</taxon>
    </lineage>
</organism>
<feature type="region of interest" description="Disordered" evidence="7">
    <location>
        <begin position="1384"/>
        <end position="1403"/>
    </location>
</feature>
<dbReference type="SUPFAM" id="SSF81271">
    <property type="entry name" value="TGS-like"/>
    <property type="match status" value="1"/>
</dbReference>
<dbReference type="PROSITE" id="PS51831">
    <property type="entry name" value="HD"/>
    <property type="match status" value="1"/>
</dbReference>
<evidence type="ECO:0000313" key="11">
    <source>
        <dbReference type="Proteomes" id="UP001465755"/>
    </source>
</evidence>
<dbReference type="EMBL" id="JALJOQ010000236">
    <property type="protein sequence ID" value="KAK9788004.1"/>
    <property type="molecule type" value="Genomic_DNA"/>
</dbReference>
<dbReference type="Pfam" id="PF02824">
    <property type="entry name" value="TGS"/>
    <property type="match status" value="1"/>
</dbReference>
<evidence type="ECO:0000256" key="4">
    <source>
        <dbReference type="ARBA" id="ARBA00070102"/>
    </source>
</evidence>
<dbReference type="GO" id="GO:0005525">
    <property type="term" value="F:GTP binding"/>
    <property type="evidence" value="ECO:0007669"/>
    <property type="project" value="UniProtKB-KW"/>
</dbReference>
<dbReference type="PANTHER" id="PTHR43061">
    <property type="entry name" value="GTP DIPHOSPHOKINASE RSH1, CHLOROPLASTIC-RELATED"/>
    <property type="match status" value="1"/>
</dbReference>
<evidence type="ECO:0000256" key="5">
    <source>
        <dbReference type="ARBA" id="ARBA00075768"/>
    </source>
</evidence>
<reference evidence="10 11" key="1">
    <citation type="journal article" date="2024" name="Nat. Commun.">
        <title>Phylogenomics reveals the evolutionary origins of lichenization in chlorophyte algae.</title>
        <authorList>
            <person name="Puginier C."/>
            <person name="Libourel C."/>
            <person name="Otte J."/>
            <person name="Skaloud P."/>
            <person name="Haon M."/>
            <person name="Grisel S."/>
            <person name="Petersen M."/>
            <person name="Berrin J.G."/>
            <person name="Delaux P.M."/>
            <person name="Dal Grande F."/>
            <person name="Keller J."/>
        </authorList>
    </citation>
    <scope>NUCLEOTIDE SEQUENCE [LARGE SCALE GENOMIC DNA]</scope>
    <source>
        <strain evidence="10 11">SAG 2036</strain>
    </source>
</reference>